<reference evidence="11 12" key="1">
    <citation type="submission" date="2022-05" db="EMBL/GenBank/DDBJ databases">
        <authorList>
            <consortium name="Genoscope - CEA"/>
            <person name="William W."/>
        </authorList>
    </citation>
    <scope>NUCLEOTIDE SEQUENCE [LARGE SCALE GENOMIC DNA]</scope>
</reference>
<evidence type="ECO:0000259" key="9">
    <source>
        <dbReference type="PROSITE" id="PS51192"/>
    </source>
</evidence>
<name>A0ABN8MJU5_9CNID</name>
<evidence type="ECO:0000259" key="10">
    <source>
        <dbReference type="PROSITE" id="PS51194"/>
    </source>
</evidence>
<organism evidence="11 12">
    <name type="scientific">Porites evermanni</name>
    <dbReference type="NCBI Taxonomy" id="104178"/>
    <lineage>
        <taxon>Eukaryota</taxon>
        <taxon>Metazoa</taxon>
        <taxon>Cnidaria</taxon>
        <taxon>Anthozoa</taxon>
        <taxon>Hexacorallia</taxon>
        <taxon>Scleractinia</taxon>
        <taxon>Fungiina</taxon>
        <taxon>Poritidae</taxon>
        <taxon>Porites</taxon>
    </lineage>
</organism>
<dbReference type="SUPFAM" id="SSF52540">
    <property type="entry name" value="P-loop containing nucleoside triphosphate hydrolases"/>
    <property type="match status" value="4"/>
</dbReference>
<dbReference type="PROSITE" id="PS51192">
    <property type="entry name" value="HELICASE_ATP_BIND_1"/>
    <property type="match status" value="2"/>
</dbReference>
<dbReference type="SMART" id="SM00487">
    <property type="entry name" value="DEXDc"/>
    <property type="match status" value="2"/>
</dbReference>
<feature type="domain" description="Helicase ATP-binding" evidence="9">
    <location>
        <begin position="1331"/>
        <end position="1506"/>
    </location>
</feature>
<dbReference type="InterPro" id="IPR014756">
    <property type="entry name" value="Ig_E-set"/>
</dbReference>
<feature type="compositionally biased region" description="Acidic residues" evidence="8">
    <location>
        <begin position="207"/>
        <end position="232"/>
    </location>
</feature>
<keyword evidence="6" id="KW-0067">ATP-binding</keyword>
<dbReference type="Pfam" id="PF23445">
    <property type="entry name" value="WHD_SNRNP200"/>
    <property type="match status" value="2"/>
</dbReference>
<dbReference type="PIRSF" id="PIRSF039073">
    <property type="entry name" value="BRR2"/>
    <property type="match status" value="1"/>
</dbReference>
<evidence type="ECO:0000256" key="8">
    <source>
        <dbReference type="SAM" id="MobiDB-lite"/>
    </source>
</evidence>
<dbReference type="CDD" id="cd18019">
    <property type="entry name" value="DEXHc_Brr2_1"/>
    <property type="match status" value="1"/>
</dbReference>
<feature type="compositionally biased region" description="Basic and acidic residues" evidence="8">
    <location>
        <begin position="54"/>
        <end position="82"/>
    </location>
</feature>
<feature type="domain" description="Helicase C-terminal" evidence="10">
    <location>
        <begin position="678"/>
        <end position="915"/>
    </location>
</feature>
<dbReference type="InterPro" id="IPR035892">
    <property type="entry name" value="C2_domain_sf"/>
</dbReference>
<evidence type="ECO:0000256" key="7">
    <source>
        <dbReference type="ARBA" id="ARBA00034541"/>
    </source>
</evidence>
<keyword evidence="4" id="KW-0378">Hydrolase</keyword>
<keyword evidence="12" id="KW-1185">Reference proteome</keyword>
<dbReference type="SMART" id="SM00382">
    <property type="entry name" value="AAA"/>
    <property type="match status" value="2"/>
</dbReference>
<feature type="region of interest" description="Disordered" evidence="8">
    <location>
        <begin position="54"/>
        <end position="88"/>
    </location>
</feature>
<evidence type="ECO:0000256" key="3">
    <source>
        <dbReference type="ARBA" id="ARBA00022741"/>
    </source>
</evidence>
<evidence type="ECO:0000256" key="6">
    <source>
        <dbReference type="ARBA" id="ARBA00022840"/>
    </source>
</evidence>
<dbReference type="SMART" id="SM00490">
    <property type="entry name" value="HELICc"/>
    <property type="match status" value="2"/>
</dbReference>
<dbReference type="Gene3D" id="1.10.10.10">
    <property type="entry name" value="Winged helix-like DNA-binding domain superfamily/Winged helix DNA-binding domain"/>
    <property type="match status" value="2"/>
</dbReference>
<comment type="caution">
    <text evidence="11">The sequence shown here is derived from an EMBL/GenBank/DDBJ whole genome shotgun (WGS) entry which is preliminary data.</text>
</comment>
<feature type="region of interest" description="Disordered" evidence="8">
    <location>
        <begin position="207"/>
        <end position="238"/>
    </location>
</feature>
<dbReference type="InterPro" id="IPR048863">
    <property type="entry name" value="BRR2_plug"/>
</dbReference>
<dbReference type="PROSITE" id="PS51194">
    <property type="entry name" value="HELICASE_CTER"/>
    <property type="match status" value="2"/>
</dbReference>
<dbReference type="InterPro" id="IPR057842">
    <property type="entry name" value="WH_MER3"/>
</dbReference>
<evidence type="ECO:0000256" key="5">
    <source>
        <dbReference type="ARBA" id="ARBA00022806"/>
    </source>
</evidence>
<dbReference type="InterPro" id="IPR050474">
    <property type="entry name" value="Hel308_SKI2-like"/>
</dbReference>
<sequence>MADATARSLQYEYKANSNLVLQADRSLIERRGRDEATGEVMSLVGHIGGIKMGDKYQRTKPPVSEENKAKRQKLAEREEFTKGKTSGSLLSEDASDLAGVRYRPKTRETKSTYEVLLSFIQAAIGDQPRDILCGAADEVLAALKDDKMKDKERQKEIVSLLGGMPDERYALLVNLGKKITDYSVDRSLLNDDEVIDETYGVAVQFDEEEEEEDKDFDEVMDEESGDEAEGVEADTTMTLQGGLEEERSQRSGDNLHPRDIDAFWLQRELNKYYADAEASRSKAEEVLEILKSAKDERELENKMMLLLGHDKFSFIRLLRKNKNMVLYCTLLATAQSAKDKKEIEEKMSSDPDLASILHALTETEQEDLIQEERARKAANRKARIAADLDAVESDQTRGSRKILDLEDLTFKDGSHLMANKRCQLPDGSFRKQRKGYEEVHVPALKPKPYEAGEERVPITSLPKYAQPAFEGYDTLNRIQSRLCNTALNTDENLLLCAPTGAGKTNVALLTILREIGKHINLDGTINLEEFKAIYVAPMKSLVQEMVANFTKRLSTYGLTVSELTGDHNLNKEQINSTQVIVCTPEKWDIITRKGGERTFTQLVRLIIIDEIHLLHDDRGPVLESLVARTIRQIETTQELVRLVGLSATLPNYEDVATFMRVNPAKGLFFFDNSFRPVPLEQQYIGVTEKKPIKRLQVMNDIVYEKVIEHAGKNQVLIFVHSRKETSKTARAIRDLCLERDTLGHFLREDSASTEVLRTEAEQAVNLELKDLLPYGFAIHHAGMTRVDRTLVEDLFADRHIQVLVSTATLAWGVNLPAHTVIIKGTQIYNPEKGRWVELGALDVMQMLGRAGRPQYDTKGEGILITSHSELQYYLSLMNQQLPIESQFISKLADNLNAEIVLGTVQNAKEAVHWLGYTYLYIRMLRNPSLYGISHDEIEKDPLLEQRRADLIHSAATQLDKNNLVKYDKKSGNFQVTELGRIASHYYCTQETIATYNSLLKPTLSEIELFRVFSLSSEFKYITVREEEKLELNKLLERVPIPVKESIEEPSAKVNVLLQAYISHLKLEGFALMCDMVYVTQSSGRLMRAIFEIVLNRGWAQLADKSLNLCKMIDKRMWLSMSPLRQFKKIPMEVIKRIEKKEFPWERYYDLGATEIGELVHMPKMGKTLYKFVHQLPKMELATHIQPITRSTLSVELVITPDFQWDEKVHGNSEAMWIFVEDVDSEIILHHEYFLLKSKFASDEHTLKFFVPVFEPLPPQYFIRIVSDKWLGSETQLPVSFRHLILPEKNPPPTELLDLQPLPVSALRNPAFENLYKDKFPYFNPIQTQVFNTLYNSDENVLIGAPTGSGKTICAEFAVLRLLQQITDCRCVYVTPMQSLADQVFADWQSKFGYQLGKNVVMLTGETSADLKLLAKGNVIVSTPEQWDVLSRRWKQRKNVQNVHLFILDEAHMIGGESGPVMEVICSRMRYISSQIERNIRIVALSSSLANAKDVSQWLGVGATGLFNFHPNVRPVPLELHIQGFNITHTASRLIAMTKPMYQSIVKHSPKKPVIVFVPSRRQTKLTALDLLTFSGAENDAQRFLHCTEEDLQPFIKRLNDKTLKETVGYGVAYLHEGLSDAETKIVEQLFNSGAIQVVIVSRNLAWAINMNAHLVVIMDTQFYEGKIHAYVDYPVTDVLQMIGRGNRPLLDDSGKAVILCQASKKEYFKKFLYEPLPIESHLDHCLHDHFNAEVVTKTIENKQDAVDYLTWTYLYRRMTQNPNYYNLQGVTHRHLSDHMSDMVENTLNDLQQSKCVSIEDEMDVSPLNLGMIAAYYYINYTTIELFSVSLNAKTKLRGLIEIISSAYEYERLPIRHHEDATLKQLMNRVPHKVTNAKFNDPHVKTNLLIQAHMSRMQLSAEMQSDTETILGKAMRLVQACVDVLSSNGWLSPALAAMELAQMVTQAMWSKDSYLKQIPHFTAEIIKRCTDKGVESVFDIMDLEDEERNKLLRLDDNQIQDVARFCNRYPNIELSFEVHDKDNITAGSPVNVIVDLDREEEQSGPVIAPFFPGKREEGWWLVVGDTKSNGLISIKRLTLQQKAKVKLDFVAPSSPGTYSYTLFFMCDTYMGCDQEYPFKISVGEAASGDEESGDSEADD</sequence>
<keyword evidence="3" id="KW-0547">Nucleotide-binding</keyword>
<evidence type="ECO:0000256" key="4">
    <source>
        <dbReference type="ARBA" id="ARBA00022801"/>
    </source>
</evidence>
<dbReference type="PANTHER" id="PTHR47961">
    <property type="entry name" value="DNA POLYMERASE THETA, PUTATIVE (AFU_ORTHOLOGUE AFUA_1G05260)-RELATED"/>
    <property type="match status" value="1"/>
</dbReference>
<dbReference type="Pfam" id="PF18149">
    <property type="entry name" value="Helicase_PWI"/>
    <property type="match status" value="1"/>
</dbReference>
<dbReference type="InterPro" id="IPR036390">
    <property type="entry name" value="WH_DNA-bd_sf"/>
</dbReference>
<dbReference type="Gene3D" id="2.60.40.150">
    <property type="entry name" value="C2 domain"/>
    <property type="match status" value="2"/>
</dbReference>
<dbReference type="InterPro" id="IPR036388">
    <property type="entry name" value="WH-like_DNA-bd_sf"/>
</dbReference>
<dbReference type="PANTHER" id="PTHR47961:SF4">
    <property type="entry name" value="ACTIVATING SIGNAL COINTEGRATOR 1 COMPLEX SUBUNIT 3"/>
    <property type="match status" value="1"/>
</dbReference>
<evidence type="ECO:0000256" key="1">
    <source>
        <dbReference type="ARBA" id="ARBA00010140"/>
    </source>
</evidence>
<dbReference type="Pfam" id="PF00270">
    <property type="entry name" value="DEAD"/>
    <property type="match status" value="2"/>
</dbReference>
<dbReference type="SUPFAM" id="SSF46785">
    <property type="entry name" value="Winged helix' DNA-binding domain"/>
    <property type="match status" value="2"/>
</dbReference>
<dbReference type="InterPro" id="IPR011545">
    <property type="entry name" value="DEAD/DEAH_box_helicase_dom"/>
</dbReference>
<dbReference type="Proteomes" id="UP001159427">
    <property type="component" value="Unassembled WGS sequence"/>
</dbReference>
<keyword evidence="2" id="KW-0677">Repeat</keyword>
<dbReference type="Gene3D" id="3.40.50.300">
    <property type="entry name" value="P-loop containing nucleotide triphosphate hydrolases"/>
    <property type="match status" value="4"/>
</dbReference>
<dbReference type="CDD" id="cd18795">
    <property type="entry name" value="SF2_C_Ski2"/>
    <property type="match status" value="2"/>
</dbReference>
<evidence type="ECO:0000313" key="11">
    <source>
        <dbReference type="EMBL" id="CAH3030004.1"/>
    </source>
</evidence>
<comment type="similarity">
    <text evidence="1">Belongs to the helicase family. SKI2 subfamily.</text>
</comment>
<keyword evidence="5" id="KW-0347">Helicase</keyword>
<dbReference type="SUPFAM" id="SSF81296">
    <property type="entry name" value="E set domains"/>
    <property type="match status" value="1"/>
</dbReference>
<dbReference type="Gene3D" id="1.10.3380.10">
    <property type="entry name" value="Sec63 N-terminal domain-like domain"/>
    <property type="match status" value="2"/>
</dbReference>
<proteinExistence type="inferred from homology"/>
<dbReference type="InterPro" id="IPR001650">
    <property type="entry name" value="Helicase_C-like"/>
</dbReference>
<evidence type="ECO:0000256" key="2">
    <source>
        <dbReference type="ARBA" id="ARBA00022737"/>
    </source>
</evidence>
<dbReference type="InterPro" id="IPR003593">
    <property type="entry name" value="AAA+_ATPase"/>
</dbReference>
<dbReference type="InterPro" id="IPR004179">
    <property type="entry name" value="Sec63-dom"/>
</dbReference>
<evidence type="ECO:0000313" key="12">
    <source>
        <dbReference type="Proteomes" id="UP001159427"/>
    </source>
</evidence>
<feature type="domain" description="Helicase C-terminal" evidence="10">
    <location>
        <begin position="1539"/>
        <end position="1734"/>
    </location>
</feature>
<dbReference type="EMBL" id="CALNXI010000606">
    <property type="protein sequence ID" value="CAH3030004.1"/>
    <property type="molecule type" value="Genomic_DNA"/>
</dbReference>
<dbReference type="SUPFAM" id="SSF158702">
    <property type="entry name" value="Sec63 N-terminal domain-like"/>
    <property type="match status" value="2"/>
</dbReference>
<dbReference type="Pfam" id="PF02889">
    <property type="entry name" value="Sec63"/>
    <property type="match status" value="2"/>
</dbReference>
<feature type="domain" description="Helicase ATP-binding" evidence="9">
    <location>
        <begin position="484"/>
        <end position="667"/>
    </location>
</feature>
<dbReference type="InterPro" id="IPR014001">
    <property type="entry name" value="Helicase_ATP-bd"/>
</dbReference>
<dbReference type="Pfam" id="PF00271">
    <property type="entry name" value="Helicase_C"/>
    <property type="match status" value="2"/>
</dbReference>
<dbReference type="Pfam" id="PF21188">
    <property type="entry name" value="BRR2_plug"/>
    <property type="match status" value="1"/>
</dbReference>
<dbReference type="Gene3D" id="1.10.150.20">
    <property type="entry name" value="5' to 3' exonuclease, C-terminal subdomain"/>
    <property type="match status" value="2"/>
</dbReference>
<protein>
    <recommendedName>
        <fullName evidence="7">U5 small nuclear ribonucleoprotein 200 kDa helicase</fullName>
    </recommendedName>
</protein>
<dbReference type="SMART" id="SM00973">
    <property type="entry name" value="Sec63"/>
    <property type="match status" value="2"/>
</dbReference>
<dbReference type="InterPro" id="IPR027417">
    <property type="entry name" value="P-loop_NTPase"/>
</dbReference>
<dbReference type="InterPro" id="IPR041094">
    <property type="entry name" value="Brr2_helicase_PWI"/>
</dbReference>
<dbReference type="CDD" id="cd18021">
    <property type="entry name" value="DEXHc_Brr2_2"/>
    <property type="match status" value="1"/>
</dbReference>
<gene>
    <name evidence="11" type="ORF">PEVE_00037224</name>
</gene>
<accession>A0ABN8MJU5</accession>